<feature type="DNA-binding region" description="H-T-H motif" evidence="2">
    <location>
        <begin position="42"/>
        <end position="61"/>
    </location>
</feature>
<dbReference type="AlphaFoldDB" id="A0A4V2ERG3"/>
<dbReference type="EMBL" id="SGWQ01000015">
    <property type="protein sequence ID" value="RZS31213.1"/>
    <property type="molecule type" value="Genomic_DNA"/>
</dbReference>
<dbReference type="PANTHER" id="PTHR30055:SF226">
    <property type="entry name" value="HTH-TYPE TRANSCRIPTIONAL REGULATOR PKSA"/>
    <property type="match status" value="1"/>
</dbReference>
<dbReference type="OrthoDB" id="4550691at2"/>
<organism evidence="4 5">
    <name type="scientific">Herbihabitans rhizosphaerae</name>
    <dbReference type="NCBI Taxonomy" id="1872711"/>
    <lineage>
        <taxon>Bacteria</taxon>
        <taxon>Bacillati</taxon>
        <taxon>Actinomycetota</taxon>
        <taxon>Actinomycetes</taxon>
        <taxon>Pseudonocardiales</taxon>
        <taxon>Pseudonocardiaceae</taxon>
        <taxon>Herbihabitans</taxon>
    </lineage>
</organism>
<dbReference type="PRINTS" id="PR00455">
    <property type="entry name" value="HTHTETR"/>
</dbReference>
<comment type="caution">
    <text evidence="4">The sequence shown here is derived from an EMBL/GenBank/DDBJ whole genome shotgun (WGS) entry which is preliminary data.</text>
</comment>
<evidence type="ECO:0000313" key="4">
    <source>
        <dbReference type="EMBL" id="RZS31213.1"/>
    </source>
</evidence>
<evidence type="ECO:0000256" key="2">
    <source>
        <dbReference type="PROSITE-ProRule" id="PRU00335"/>
    </source>
</evidence>
<name>A0A4V2ERG3_9PSEU</name>
<dbReference type="Pfam" id="PF00440">
    <property type="entry name" value="TetR_N"/>
    <property type="match status" value="1"/>
</dbReference>
<dbReference type="RefSeq" id="WP_130348355.1">
    <property type="nucleotide sequence ID" value="NZ_SGWQ01000015.1"/>
</dbReference>
<dbReference type="InterPro" id="IPR050109">
    <property type="entry name" value="HTH-type_TetR-like_transc_reg"/>
</dbReference>
<evidence type="ECO:0000256" key="1">
    <source>
        <dbReference type="ARBA" id="ARBA00023125"/>
    </source>
</evidence>
<dbReference type="PANTHER" id="PTHR30055">
    <property type="entry name" value="HTH-TYPE TRANSCRIPTIONAL REGULATOR RUTR"/>
    <property type="match status" value="1"/>
</dbReference>
<dbReference type="GO" id="GO:0003700">
    <property type="term" value="F:DNA-binding transcription factor activity"/>
    <property type="evidence" value="ECO:0007669"/>
    <property type="project" value="TreeGrafter"/>
</dbReference>
<dbReference type="Gene3D" id="1.10.357.10">
    <property type="entry name" value="Tetracycline Repressor, domain 2"/>
    <property type="match status" value="1"/>
</dbReference>
<dbReference type="SUPFAM" id="SSF46689">
    <property type="entry name" value="Homeodomain-like"/>
    <property type="match status" value="1"/>
</dbReference>
<proteinExistence type="predicted"/>
<dbReference type="Proteomes" id="UP000294257">
    <property type="component" value="Unassembled WGS sequence"/>
</dbReference>
<keyword evidence="1 2" id="KW-0238">DNA-binding</keyword>
<dbReference type="GO" id="GO:0000976">
    <property type="term" value="F:transcription cis-regulatory region binding"/>
    <property type="evidence" value="ECO:0007669"/>
    <property type="project" value="TreeGrafter"/>
</dbReference>
<protein>
    <submittedName>
        <fullName evidence="4">TetR family transcriptional regulator</fullName>
    </submittedName>
</protein>
<dbReference type="InterPro" id="IPR009057">
    <property type="entry name" value="Homeodomain-like_sf"/>
</dbReference>
<accession>A0A4V2ERG3</accession>
<gene>
    <name evidence="4" type="ORF">EV193_11592</name>
</gene>
<dbReference type="PROSITE" id="PS50977">
    <property type="entry name" value="HTH_TETR_2"/>
    <property type="match status" value="1"/>
</dbReference>
<feature type="domain" description="HTH tetR-type" evidence="3">
    <location>
        <begin position="19"/>
        <end position="79"/>
    </location>
</feature>
<sequence>MTSTTSRKRRPYATRVPAEERRTQLLDAALRLIVTSGHDAVTMDALAERAGVTKPVIYGQFSGRADLLDALLRREQRAALSQLFALIPAETDMRAGEPARLVTETLDRFLRTVRETPDRWYCIVMPLPDMPSAFHRARDEARDAVLRRAREIAEWGQRRVDGFDPEIAGHTIVTLFEMAARLVLTDPERYRPERFVGSLRAAIGLVTPRVGL</sequence>
<dbReference type="InterPro" id="IPR001647">
    <property type="entry name" value="HTH_TetR"/>
</dbReference>
<reference evidence="4 5" key="1">
    <citation type="submission" date="2019-02" db="EMBL/GenBank/DDBJ databases">
        <title>Genomic Encyclopedia of Type Strains, Phase IV (KMG-IV): sequencing the most valuable type-strain genomes for metagenomic binning, comparative biology and taxonomic classification.</title>
        <authorList>
            <person name="Goeker M."/>
        </authorList>
    </citation>
    <scope>NUCLEOTIDE SEQUENCE [LARGE SCALE GENOMIC DNA]</scope>
    <source>
        <strain evidence="4 5">DSM 101727</strain>
    </source>
</reference>
<keyword evidence="5" id="KW-1185">Reference proteome</keyword>
<evidence type="ECO:0000259" key="3">
    <source>
        <dbReference type="PROSITE" id="PS50977"/>
    </source>
</evidence>
<evidence type="ECO:0000313" key="5">
    <source>
        <dbReference type="Proteomes" id="UP000294257"/>
    </source>
</evidence>